<keyword evidence="3" id="KW-0670">Pyruvate</keyword>
<dbReference type="Pfam" id="PF01558">
    <property type="entry name" value="POR"/>
    <property type="match status" value="1"/>
</dbReference>
<proteinExistence type="predicted"/>
<sequence length="180" mass="19367">MARGMATSLVIVGVGGQGALTLARWIGEAALAAGYDVRIAEIHGMSQRGGSVEVHVRFGKEVYAPIVEEGGADYVVALEAVEALRAYKYLKPSGVLVANKRVIQPPGKWVDPQFVLEAITKSGIKAYVLPCFDIAMELGSPIYENAVMLGAVSKLLNLPMPESLDERNREAFRRGARLVV</sequence>
<comment type="caution">
    <text evidence="3">The sequence shown here is derived from an EMBL/GenBank/DDBJ whole genome shotgun (WGS) entry which is preliminary data.</text>
</comment>
<dbReference type="PANTHER" id="PTHR43854">
    <property type="entry name" value="INDOLEPYRUVATE OXIDOREDUCTASE SUBUNIT IORB"/>
    <property type="match status" value="1"/>
</dbReference>
<evidence type="ECO:0000259" key="2">
    <source>
        <dbReference type="Pfam" id="PF01558"/>
    </source>
</evidence>
<dbReference type="OMA" id="RRIEMCE"/>
<dbReference type="Gene3D" id="3.40.920.10">
    <property type="entry name" value="Pyruvate-ferredoxin oxidoreductase, PFOR, domain III"/>
    <property type="match status" value="1"/>
</dbReference>
<dbReference type="PANTHER" id="PTHR43854:SF1">
    <property type="entry name" value="INDOLEPYRUVATE OXIDOREDUCTASE SUBUNIT IORB"/>
    <property type="match status" value="1"/>
</dbReference>
<dbReference type="SUPFAM" id="SSF53323">
    <property type="entry name" value="Pyruvate-ferredoxin oxidoreductase, PFOR, domain III"/>
    <property type="match status" value="1"/>
</dbReference>
<dbReference type="InterPro" id="IPR002869">
    <property type="entry name" value="Pyrv_flavodox_OxRed_cen"/>
</dbReference>
<reference evidence="3 4" key="1">
    <citation type="journal article" date="2020" name="Nat. Commun.">
        <title>The structures of two archaeal type IV pili illuminate evolutionary relationships.</title>
        <authorList>
            <person name="Wang F."/>
            <person name="Baquero D.P."/>
            <person name="Su Z."/>
            <person name="Beltran L.C."/>
            <person name="Prangishvili D."/>
            <person name="Krupovic M."/>
            <person name="Egelman E.H."/>
        </authorList>
    </citation>
    <scope>NUCLEOTIDE SEQUENCE [LARGE SCALE GENOMIC DNA]</scope>
    <source>
        <strain evidence="3 4">2GA</strain>
    </source>
</reference>
<keyword evidence="1" id="KW-0560">Oxidoreductase</keyword>
<gene>
    <name evidence="3" type="ORF">HC235_09870</name>
</gene>
<dbReference type="Proteomes" id="UP000554766">
    <property type="component" value="Unassembled WGS sequence"/>
</dbReference>
<dbReference type="AlphaFoldDB" id="A0A7L4PEI2"/>
<accession>A0A7L4PEI2</accession>
<protein>
    <submittedName>
        <fullName evidence="3">Indolepyruvate oxidoreductase subunit beta</fullName>
    </submittedName>
</protein>
<dbReference type="InterPro" id="IPR052198">
    <property type="entry name" value="IorB_Oxidoreductase"/>
</dbReference>
<feature type="domain" description="Pyruvate/ketoisovalerate oxidoreductase catalytic" evidence="2">
    <location>
        <begin position="15"/>
        <end position="174"/>
    </location>
</feature>
<organism evidence="3 4">
    <name type="scientific">Pyrobaculum arsenaticum</name>
    <dbReference type="NCBI Taxonomy" id="121277"/>
    <lineage>
        <taxon>Archaea</taxon>
        <taxon>Thermoproteota</taxon>
        <taxon>Thermoprotei</taxon>
        <taxon>Thermoproteales</taxon>
        <taxon>Thermoproteaceae</taxon>
        <taxon>Pyrobaculum</taxon>
    </lineage>
</organism>
<keyword evidence="4" id="KW-1185">Reference proteome</keyword>
<dbReference type="EMBL" id="JAAVJF010000005">
    <property type="protein sequence ID" value="NYR16230.1"/>
    <property type="molecule type" value="Genomic_DNA"/>
</dbReference>
<evidence type="ECO:0000256" key="1">
    <source>
        <dbReference type="ARBA" id="ARBA00023002"/>
    </source>
</evidence>
<evidence type="ECO:0000313" key="3">
    <source>
        <dbReference type="EMBL" id="NYR16230.1"/>
    </source>
</evidence>
<evidence type="ECO:0000313" key="4">
    <source>
        <dbReference type="Proteomes" id="UP000554766"/>
    </source>
</evidence>
<dbReference type="InterPro" id="IPR019752">
    <property type="entry name" value="Pyrv/ketoisovalerate_OxRed_cat"/>
</dbReference>
<name>A0A7L4PEI2_9CREN</name>
<dbReference type="GO" id="GO:0016903">
    <property type="term" value="F:oxidoreductase activity, acting on the aldehyde or oxo group of donors"/>
    <property type="evidence" value="ECO:0007669"/>
    <property type="project" value="InterPro"/>
</dbReference>